<gene>
    <name evidence="2" type="ORF">ABUL08_08845</name>
    <name evidence="1" type="ORF">VK199_08800</name>
</gene>
<dbReference type="EMBL" id="CP159342">
    <property type="protein sequence ID" value="XCH76177.1"/>
    <property type="molecule type" value="Genomic_DNA"/>
</dbReference>
<proteinExistence type="predicted"/>
<dbReference type="SUPFAM" id="SSF52096">
    <property type="entry name" value="ClpP/crotonase"/>
    <property type="match status" value="1"/>
</dbReference>
<dbReference type="Pfam" id="PF00378">
    <property type="entry name" value="ECH_1"/>
    <property type="match status" value="1"/>
</dbReference>
<name>A0AAU7MDG7_9ACTN</name>
<evidence type="ECO:0000313" key="2">
    <source>
        <dbReference type="EMBL" id="XCH76177.1"/>
    </source>
</evidence>
<dbReference type="RefSeq" id="WP_350936316.1">
    <property type="nucleotide sequence ID" value="NZ_CP157762.1"/>
</dbReference>
<dbReference type="EMBL" id="CP157762">
    <property type="protein sequence ID" value="XBP95474.1"/>
    <property type="molecule type" value="Genomic_DNA"/>
</dbReference>
<accession>A0AAU7MDG7</accession>
<sequence>MSEPSALARLEVEPSGLAVLTVDAGPLNLYTLDLHAQVDTALDGLPDDTRALLIRFDGRVVSAGVDVHLFAAQHSPEQAKVLFDRMLALPERIAAYPFPTVFAAHALCLTWAFEVAVACDLILAAQRASFGLVEKVVGLTPTMGGTQRLAARAGVGRAKEFVMTGDRYSAATLERWNVVNRVLPDDGFDDAARAFAAQLAAGPTRAHAATKAVLDHFARGGVAEADRHVTTIAADLYRTEDLPNAVRSFLTDGPGRATFTGR</sequence>
<reference evidence="1" key="1">
    <citation type="submission" date="2024-01" db="EMBL/GenBank/DDBJ databases">
        <title>The genome sequence of Micromonospora mangrovi CCTCC AA 2012012.</title>
        <authorList>
            <person name="Gao J."/>
        </authorList>
    </citation>
    <scope>NUCLEOTIDE SEQUENCE</scope>
    <source>
        <strain evidence="1">CCTCC AA 2012012</strain>
    </source>
</reference>
<evidence type="ECO:0000313" key="1">
    <source>
        <dbReference type="EMBL" id="XBP95474.1"/>
    </source>
</evidence>
<dbReference type="CDD" id="cd06558">
    <property type="entry name" value="crotonase-like"/>
    <property type="match status" value="1"/>
</dbReference>
<dbReference type="GO" id="GO:0003824">
    <property type="term" value="F:catalytic activity"/>
    <property type="evidence" value="ECO:0007669"/>
    <property type="project" value="UniProtKB-ARBA"/>
</dbReference>
<reference evidence="2" key="2">
    <citation type="submission" date="2024-06" db="EMBL/GenBank/DDBJ databases">
        <title>Micromonospora mangrovi CCTCC AA 2012012 genome sequences.</title>
        <authorList>
            <person name="Gao J."/>
        </authorList>
    </citation>
    <scope>NUCLEOTIDE SEQUENCE</scope>
    <source>
        <strain evidence="2">CCTCC AA 2012012</strain>
    </source>
</reference>
<dbReference type="PANTHER" id="PTHR11941:SF54">
    <property type="entry name" value="ENOYL-COA HYDRATASE, MITOCHONDRIAL"/>
    <property type="match status" value="1"/>
</dbReference>
<dbReference type="InterPro" id="IPR001753">
    <property type="entry name" value="Enoyl-CoA_hydra/iso"/>
</dbReference>
<organism evidence="1">
    <name type="scientific">Micromonospora sp. CCTCC AA 2012012</name>
    <dbReference type="NCBI Taxonomy" id="3111921"/>
    <lineage>
        <taxon>Bacteria</taxon>
        <taxon>Bacillati</taxon>
        <taxon>Actinomycetota</taxon>
        <taxon>Actinomycetes</taxon>
        <taxon>Micromonosporales</taxon>
        <taxon>Micromonosporaceae</taxon>
        <taxon>Micromonospora</taxon>
    </lineage>
</organism>
<dbReference type="PANTHER" id="PTHR11941">
    <property type="entry name" value="ENOYL-COA HYDRATASE-RELATED"/>
    <property type="match status" value="1"/>
</dbReference>
<dbReference type="InterPro" id="IPR029045">
    <property type="entry name" value="ClpP/crotonase-like_dom_sf"/>
</dbReference>
<dbReference type="GO" id="GO:0006635">
    <property type="term" value="P:fatty acid beta-oxidation"/>
    <property type="evidence" value="ECO:0007669"/>
    <property type="project" value="TreeGrafter"/>
</dbReference>
<dbReference type="AlphaFoldDB" id="A0AAU7MDG7"/>
<protein>
    <submittedName>
        <fullName evidence="1">Enoyl-CoA hydratase/isomerase family protein</fullName>
    </submittedName>
</protein>
<dbReference type="Gene3D" id="3.90.226.10">
    <property type="entry name" value="2-enoyl-CoA Hydratase, Chain A, domain 1"/>
    <property type="match status" value="1"/>
</dbReference>